<evidence type="ECO:0000313" key="4">
    <source>
        <dbReference type="Proteomes" id="UP001596407"/>
    </source>
</evidence>
<organism evidence="3 4">
    <name type="scientific">Halorussus caseinilyticus</name>
    <dbReference type="NCBI Taxonomy" id="3034025"/>
    <lineage>
        <taxon>Archaea</taxon>
        <taxon>Methanobacteriati</taxon>
        <taxon>Methanobacteriota</taxon>
        <taxon>Stenosarchaea group</taxon>
        <taxon>Halobacteria</taxon>
        <taxon>Halobacteriales</taxon>
        <taxon>Haladaptataceae</taxon>
        <taxon>Halorussus</taxon>
    </lineage>
</organism>
<evidence type="ECO:0000256" key="1">
    <source>
        <dbReference type="SAM" id="MobiDB-lite"/>
    </source>
</evidence>
<dbReference type="EMBL" id="JBHSZH010000005">
    <property type="protein sequence ID" value="MFC7081253.1"/>
    <property type="molecule type" value="Genomic_DNA"/>
</dbReference>
<reference evidence="3 4" key="1">
    <citation type="journal article" date="2019" name="Int. J. Syst. Evol. Microbiol.">
        <title>The Global Catalogue of Microorganisms (GCM) 10K type strain sequencing project: providing services to taxonomists for standard genome sequencing and annotation.</title>
        <authorList>
            <consortium name="The Broad Institute Genomics Platform"/>
            <consortium name="The Broad Institute Genome Sequencing Center for Infectious Disease"/>
            <person name="Wu L."/>
            <person name="Ma J."/>
        </authorList>
    </citation>
    <scope>NUCLEOTIDE SEQUENCE [LARGE SCALE GENOMIC DNA]</scope>
    <source>
        <strain evidence="3 4">DT72</strain>
    </source>
</reference>
<dbReference type="InterPro" id="IPR055713">
    <property type="entry name" value="DUF7289"/>
</dbReference>
<dbReference type="Proteomes" id="UP001596407">
    <property type="component" value="Unassembled WGS sequence"/>
</dbReference>
<feature type="compositionally biased region" description="Gly residues" evidence="1">
    <location>
        <begin position="150"/>
        <end position="160"/>
    </location>
</feature>
<evidence type="ECO:0000313" key="3">
    <source>
        <dbReference type="EMBL" id="MFC7081253.1"/>
    </source>
</evidence>
<keyword evidence="2" id="KW-0812">Transmembrane</keyword>
<dbReference type="RefSeq" id="WP_382210419.1">
    <property type="nucleotide sequence ID" value="NZ_CP119809.1"/>
</dbReference>
<gene>
    <name evidence="3" type="ORF">ACFQJ6_15255</name>
</gene>
<accession>A0ABD5WTZ1</accession>
<protein>
    <recommendedName>
        <fullName evidence="5">Type IV pilin</fullName>
    </recommendedName>
</protein>
<keyword evidence="4" id="KW-1185">Reference proteome</keyword>
<keyword evidence="2" id="KW-0472">Membrane</keyword>
<feature type="transmembrane region" description="Helical" evidence="2">
    <location>
        <begin position="21"/>
        <end position="42"/>
    </location>
</feature>
<dbReference type="Pfam" id="PF23960">
    <property type="entry name" value="DUF7289"/>
    <property type="match status" value="1"/>
</dbReference>
<dbReference type="AlphaFoldDB" id="A0ABD5WTZ1"/>
<name>A0ABD5WTZ1_9EURY</name>
<evidence type="ECO:0000256" key="2">
    <source>
        <dbReference type="SAM" id="Phobius"/>
    </source>
</evidence>
<dbReference type="GeneID" id="79301999"/>
<keyword evidence="2" id="KW-1133">Transmembrane helix</keyword>
<sequence>MRSGASQSRRTRKRRLLGRRAQSNVVGVAILLGVVVVALGSLTAAVGTVVEENAAAADSARVAADFDAALDPVAATGARRGRVSFTDGELRTVEREMRVLNESGTIRTIRTDALVFTAGDRRVAFLAGAVVRGPPGNARMRTAPPITASRGGGARAGGGGADTGSDLGVLVVGAPRLNGSVSVSASGGGSVVLRTTVSHHRTRLGNGTYRVAVETANTEAWRRHVERQNATATTRDFDGDGVTSVVAAYPGERVAYLVVHDLRLEVRRG</sequence>
<comment type="caution">
    <text evidence="3">The sequence shown here is derived from an EMBL/GenBank/DDBJ whole genome shotgun (WGS) entry which is preliminary data.</text>
</comment>
<feature type="region of interest" description="Disordered" evidence="1">
    <location>
        <begin position="136"/>
        <end position="160"/>
    </location>
</feature>
<proteinExistence type="predicted"/>
<evidence type="ECO:0008006" key="5">
    <source>
        <dbReference type="Google" id="ProtNLM"/>
    </source>
</evidence>